<gene>
    <name evidence="1" type="ordered locus">Ccel_3114</name>
</gene>
<sequence length="71" mass="8435">MFYNLLAEMARHRPRITKLNIAECLEISEKTARNYLNGTSKIPWSDALKIKNTYFSELEMEYLFETDENNN</sequence>
<organism evidence="1 2">
    <name type="scientific">Ruminiclostridium cellulolyticum (strain ATCC 35319 / DSM 5812 / JCM 6584 / H10)</name>
    <name type="common">Clostridium cellulolyticum</name>
    <dbReference type="NCBI Taxonomy" id="394503"/>
    <lineage>
        <taxon>Bacteria</taxon>
        <taxon>Bacillati</taxon>
        <taxon>Bacillota</taxon>
        <taxon>Clostridia</taxon>
        <taxon>Eubacteriales</taxon>
        <taxon>Oscillospiraceae</taxon>
        <taxon>Ruminiclostridium</taxon>
    </lineage>
</organism>
<evidence type="ECO:0000313" key="2">
    <source>
        <dbReference type="Proteomes" id="UP000001349"/>
    </source>
</evidence>
<dbReference type="AlphaFoldDB" id="B8I079"/>
<accession>B8I079</accession>
<name>B8I079_RUMCH</name>
<dbReference type="eggNOG" id="ENOG50327ZB">
    <property type="taxonomic scope" value="Bacteria"/>
</dbReference>
<dbReference type="KEGG" id="cce:Ccel_3114"/>
<dbReference type="Proteomes" id="UP000001349">
    <property type="component" value="Chromosome"/>
</dbReference>
<evidence type="ECO:0000313" key="1">
    <source>
        <dbReference type="EMBL" id="ACL77405.1"/>
    </source>
</evidence>
<dbReference type="STRING" id="394503.Ccel_3114"/>
<dbReference type="EMBL" id="CP001348">
    <property type="protein sequence ID" value="ACL77405.1"/>
    <property type="molecule type" value="Genomic_DNA"/>
</dbReference>
<keyword evidence="2" id="KW-1185">Reference proteome</keyword>
<dbReference type="HOGENOM" id="CLU_188876_1_0_9"/>
<reference evidence="1 2" key="1">
    <citation type="submission" date="2009-01" db="EMBL/GenBank/DDBJ databases">
        <title>Complete sequence of Clostridium cellulolyticum H10.</title>
        <authorList>
            <consortium name="US DOE Joint Genome Institute"/>
            <person name="Lucas S."/>
            <person name="Copeland A."/>
            <person name="Lapidus A."/>
            <person name="Glavina del Rio T."/>
            <person name="Dalin E."/>
            <person name="Tice H."/>
            <person name="Bruce D."/>
            <person name="Goodwin L."/>
            <person name="Pitluck S."/>
            <person name="Chertkov O."/>
            <person name="Saunders E."/>
            <person name="Brettin T."/>
            <person name="Detter J.C."/>
            <person name="Han C."/>
            <person name="Larimer F."/>
            <person name="Land M."/>
            <person name="Hauser L."/>
            <person name="Kyrpides N."/>
            <person name="Ivanova N."/>
            <person name="Zhou J."/>
            <person name="Richardson P."/>
        </authorList>
    </citation>
    <scope>NUCLEOTIDE SEQUENCE [LARGE SCALE GENOMIC DNA]</scope>
    <source>
        <strain evidence="2">ATCC 35319 / DSM 5812 / JCM 6584 / H10</strain>
    </source>
</reference>
<dbReference type="RefSeq" id="WP_015926463.1">
    <property type="nucleotide sequence ID" value="NC_011898.1"/>
</dbReference>
<proteinExistence type="predicted"/>
<protein>
    <submittedName>
        <fullName evidence="1">Phage protein</fullName>
    </submittedName>
</protein>